<dbReference type="CDD" id="cd01129">
    <property type="entry name" value="PulE-GspE-like"/>
    <property type="match status" value="1"/>
</dbReference>
<dbReference type="InterPro" id="IPR001482">
    <property type="entry name" value="T2SS/T4SS_dom"/>
</dbReference>
<dbReference type="Gene3D" id="3.40.50.300">
    <property type="entry name" value="P-loop containing nucleotide triphosphate hydrolases"/>
    <property type="match status" value="1"/>
</dbReference>
<reference evidence="4" key="1">
    <citation type="journal article" date="2014" name="Front. Microbiol.">
        <title>High frequency of phylogenetically diverse reductive dehalogenase-homologous genes in deep subseafloor sedimentary metagenomes.</title>
        <authorList>
            <person name="Kawai M."/>
            <person name="Futagami T."/>
            <person name="Toyoda A."/>
            <person name="Takaki Y."/>
            <person name="Nishi S."/>
            <person name="Hori S."/>
            <person name="Arai W."/>
            <person name="Tsubouchi T."/>
            <person name="Morono Y."/>
            <person name="Uchiyama I."/>
            <person name="Ito T."/>
            <person name="Fujiyama A."/>
            <person name="Inagaki F."/>
            <person name="Takami H."/>
        </authorList>
    </citation>
    <scope>NUCLEOTIDE SEQUENCE</scope>
    <source>
        <strain evidence="4">Expedition CK06-06</strain>
    </source>
</reference>
<feature type="non-terminal residue" evidence="4">
    <location>
        <position position="203"/>
    </location>
</feature>
<dbReference type="EMBL" id="BARS01055428">
    <property type="protein sequence ID" value="GAG45574.1"/>
    <property type="molecule type" value="Genomic_DNA"/>
</dbReference>
<proteinExistence type="predicted"/>
<dbReference type="PANTHER" id="PTHR30258:SF3">
    <property type="entry name" value="SLL1921 PROTEIN"/>
    <property type="match status" value="1"/>
</dbReference>
<comment type="caution">
    <text evidence="4">The sequence shown here is derived from an EMBL/GenBank/DDBJ whole genome shotgun (WGS) entry which is preliminary data.</text>
</comment>
<sequence>MDIAEKRLPQEGRVRIVAEGREIDLRISSMPTLLGEKIVARILDKENLSVRMEDLGFRIETLEAFHRMLKQPHGLVLVTGPTGSGKTTTLYSGLDLIRSPERNIVTVEDPVEYQLDLINQIQVQDSIGMTFARALRSILRQDPDVVMVGEIRDEETARVAVQAALTGHLVLATLHTNDAPGAVARLLDMGIEPYLLSSALNGV</sequence>
<keyword evidence="2" id="KW-0067">ATP-binding</keyword>
<dbReference type="AlphaFoldDB" id="X0XQX7"/>
<evidence type="ECO:0000313" key="4">
    <source>
        <dbReference type="EMBL" id="GAG45574.1"/>
    </source>
</evidence>
<evidence type="ECO:0000256" key="1">
    <source>
        <dbReference type="ARBA" id="ARBA00022741"/>
    </source>
</evidence>
<evidence type="ECO:0000256" key="2">
    <source>
        <dbReference type="ARBA" id="ARBA00022840"/>
    </source>
</evidence>
<dbReference type="Pfam" id="PF00437">
    <property type="entry name" value="T2SSE"/>
    <property type="match status" value="1"/>
</dbReference>
<gene>
    <name evidence="4" type="ORF">S01H1_81835</name>
</gene>
<dbReference type="PROSITE" id="PS00662">
    <property type="entry name" value="T2SP_E"/>
    <property type="match status" value="1"/>
</dbReference>
<accession>X0XQX7</accession>
<protein>
    <recommendedName>
        <fullName evidence="3">Bacterial type II secretion system protein E domain-containing protein</fullName>
    </recommendedName>
</protein>
<dbReference type="PANTHER" id="PTHR30258">
    <property type="entry name" value="TYPE II SECRETION SYSTEM PROTEIN GSPE-RELATED"/>
    <property type="match status" value="1"/>
</dbReference>
<dbReference type="GO" id="GO:0005524">
    <property type="term" value="F:ATP binding"/>
    <property type="evidence" value="ECO:0007669"/>
    <property type="project" value="UniProtKB-KW"/>
</dbReference>
<feature type="domain" description="Bacterial type II secretion system protein E" evidence="3">
    <location>
        <begin position="139"/>
        <end position="153"/>
    </location>
</feature>
<dbReference type="InterPro" id="IPR027417">
    <property type="entry name" value="P-loop_NTPase"/>
</dbReference>
<dbReference type="GO" id="GO:0005886">
    <property type="term" value="C:plasma membrane"/>
    <property type="evidence" value="ECO:0007669"/>
    <property type="project" value="TreeGrafter"/>
</dbReference>
<dbReference type="Gene3D" id="3.30.450.90">
    <property type="match status" value="1"/>
</dbReference>
<name>X0XQX7_9ZZZZ</name>
<dbReference type="SUPFAM" id="SSF52540">
    <property type="entry name" value="P-loop containing nucleoside triphosphate hydrolases"/>
    <property type="match status" value="1"/>
</dbReference>
<organism evidence="4">
    <name type="scientific">marine sediment metagenome</name>
    <dbReference type="NCBI Taxonomy" id="412755"/>
    <lineage>
        <taxon>unclassified sequences</taxon>
        <taxon>metagenomes</taxon>
        <taxon>ecological metagenomes</taxon>
    </lineage>
</organism>
<keyword evidence="1" id="KW-0547">Nucleotide-binding</keyword>
<evidence type="ECO:0000259" key="3">
    <source>
        <dbReference type="PROSITE" id="PS00662"/>
    </source>
</evidence>
<dbReference type="GO" id="GO:0016887">
    <property type="term" value="F:ATP hydrolysis activity"/>
    <property type="evidence" value="ECO:0007669"/>
    <property type="project" value="TreeGrafter"/>
</dbReference>